<comment type="caution">
    <text evidence="10">The sequence shown here is derived from an EMBL/GenBank/DDBJ whole genome shotgun (WGS) entry which is preliminary data.</text>
</comment>
<dbReference type="GO" id="GO:0046872">
    <property type="term" value="F:metal ion binding"/>
    <property type="evidence" value="ECO:0007669"/>
    <property type="project" value="UniProtKB-KW"/>
</dbReference>
<evidence type="ECO:0000256" key="3">
    <source>
        <dbReference type="ARBA" id="ARBA00022723"/>
    </source>
</evidence>
<proteinExistence type="predicted"/>
<keyword evidence="2" id="KW-0645">Protease</keyword>
<feature type="transmembrane region" description="Helical" evidence="7">
    <location>
        <begin position="12"/>
        <end position="38"/>
    </location>
</feature>
<evidence type="ECO:0000256" key="5">
    <source>
        <dbReference type="ARBA" id="ARBA00022833"/>
    </source>
</evidence>
<evidence type="ECO:0000256" key="7">
    <source>
        <dbReference type="SAM" id="Phobius"/>
    </source>
</evidence>
<keyword evidence="6" id="KW-0482">Metalloprotease</keyword>
<keyword evidence="11" id="KW-1185">Reference proteome</keyword>
<dbReference type="EMBL" id="JASAOG010000128">
    <property type="protein sequence ID" value="KAK0049254.1"/>
    <property type="molecule type" value="Genomic_DNA"/>
</dbReference>
<evidence type="ECO:0000313" key="11">
    <source>
        <dbReference type="Proteomes" id="UP001233172"/>
    </source>
</evidence>
<dbReference type="PANTHER" id="PTHR11733">
    <property type="entry name" value="ZINC METALLOPROTEASE FAMILY M13 NEPRILYSIN-RELATED"/>
    <property type="match status" value="1"/>
</dbReference>
<keyword evidence="7" id="KW-0812">Transmembrane</keyword>
<sequence length="737" mass="84627">MSRKPQSVSRRCLVVTLASLVFLLTLTISAVILLAVFLSRSSVKNVTANATSGSTADKKDDICMTKECIALGKWYFTSSKIIQYMDSSIDPCEDFYHFSCKGWIDQNALPRDRTSMTITDVLQDNALLKLKRLLEADDLPSERGYIIKAKDFYASCLNHVHDTRGYKPLVDLILKDFGGWSLADDHWNESAFDAEAMVARASSHFVSTVCTFSVTVDFRDDKVRVLKLDQPTFILGERLESLNISRRNYYKQIMTEMAAIFGVNNETVTAELIDNVMDFEKNLSMISAIQPYGINNPFTISQMQQRYLSSAFDWKKFFVLVTSYPEIGIQNLTDSELIFRGPNAYFLALKTLLLQTSKRTLADFIVWRVILAYKLIIDYNNLDPDRYKYVPWLPDNEIVCLETMAFYNNMKYATNSLYAINALDVEDKILVSDLIHRIQATFNATVNQASWLNDYERQFMKEKNGNMNISLFYWERLYNATVLEEYYSNMSFNRERFLENVALLNKESFYVMLRQLRLVNRNVWNLLPIQSNAFYNEFRNRMDLPEGYLQPSIFDSNFPDAINYGSVGNIIGHEITHGFDSNGIKYDKDGAGFTWNQSLTDVFNNRTKCFVDQYNSFIVKGVNKSINGLNTLLENTADSVGLKLSFKAYEELEKEDSSQKKILPGINYSDHQLFFISYAQRRCTLIKSDELSRQLDSSYSPDQYRVLGPLQNSVDFARTFGCSAGAFMNPVNKCVLF</sequence>
<evidence type="ECO:0000259" key="8">
    <source>
        <dbReference type="Pfam" id="PF01431"/>
    </source>
</evidence>
<evidence type="ECO:0000256" key="2">
    <source>
        <dbReference type="ARBA" id="ARBA00022670"/>
    </source>
</evidence>
<protein>
    <submittedName>
        <fullName evidence="10">Membrane metallo-endopeptidase-like 1</fullName>
    </submittedName>
</protein>
<dbReference type="Gene3D" id="3.40.390.10">
    <property type="entry name" value="Collagenase (Catalytic Domain)"/>
    <property type="match status" value="1"/>
</dbReference>
<dbReference type="Pfam" id="PF01431">
    <property type="entry name" value="Peptidase_M13"/>
    <property type="match status" value="1"/>
</dbReference>
<accession>A0AAD8B8E8</accession>
<dbReference type="InterPro" id="IPR024079">
    <property type="entry name" value="MetalloPept_cat_dom_sf"/>
</dbReference>
<keyword evidence="4" id="KW-0378">Hydrolase</keyword>
<dbReference type="Gene3D" id="1.10.1380.10">
    <property type="entry name" value="Neutral endopeptidase , domain2"/>
    <property type="match status" value="1"/>
</dbReference>
<dbReference type="InterPro" id="IPR018497">
    <property type="entry name" value="Peptidase_M13_C"/>
</dbReference>
<dbReference type="InterPro" id="IPR042089">
    <property type="entry name" value="Peptidase_M13_dom_2"/>
</dbReference>
<dbReference type="Proteomes" id="UP001233172">
    <property type="component" value="Unassembled WGS sequence"/>
</dbReference>
<feature type="domain" description="Peptidase M13 C-terminal" evidence="8">
    <location>
        <begin position="532"/>
        <end position="734"/>
    </location>
</feature>
<organism evidence="10 11">
    <name type="scientific">Biomphalaria pfeifferi</name>
    <name type="common">Bloodfluke planorb</name>
    <name type="synonym">Freshwater snail</name>
    <dbReference type="NCBI Taxonomy" id="112525"/>
    <lineage>
        <taxon>Eukaryota</taxon>
        <taxon>Metazoa</taxon>
        <taxon>Spiralia</taxon>
        <taxon>Lophotrochozoa</taxon>
        <taxon>Mollusca</taxon>
        <taxon>Gastropoda</taxon>
        <taxon>Heterobranchia</taxon>
        <taxon>Euthyneura</taxon>
        <taxon>Panpulmonata</taxon>
        <taxon>Hygrophila</taxon>
        <taxon>Lymnaeoidea</taxon>
        <taxon>Planorbidae</taxon>
        <taxon>Biomphalaria</taxon>
    </lineage>
</organism>
<dbReference type="GO" id="GO:0005886">
    <property type="term" value="C:plasma membrane"/>
    <property type="evidence" value="ECO:0007669"/>
    <property type="project" value="TreeGrafter"/>
</dbReference>
<keyword evidence="3" id="KW-0479">Metal-binding</keyword>
<dbReference type="GO" id="GO:0016485">
    <property type="term" value="P:protein processing"/>
    <property type="evidence" value="ECO:0007669"/>
    <property type="project" value="TreeGrafter"/>
</dbReference>
<dbReference type="AlphaFoldDB" id="A0AAD8B8E8"/>
<evidence type="ECO:0000259" key="9">
    <source>
        <dbReference type="Pfam" id="PF05649"/>
    </source>
</evidence>
<gene>
    <name evidence="10" type="ORF">Bpfe_021347</name>
</gene>
<dbReference type="CDD" id="cd08662">
    <property type="entry name" value="M13"/>
    <property type="match status" value="1"/>
</dbReference>
<comment type="cofactor">
    <cofactor evidence="1">
        <name>Zn(2+)</name>
        <dbReference type="ChEBI" id="CHEBI:29105"/>
    </cofactor>
</comment>
<dbReference type="PANTHER" id="PTHR11733:SF240">
    <property type="entry name" value="GH14155P-RELATED"/>
    <property type="match status" value="1"/>
</dbReference>
<evidence type="ECO:0000256" key="6">
    <source>
        <dbReference type="ARBA" id="ARBA00023049"/>
    </source>
</evidence>
<dbReference type="GO" id="GO:0004222">
    <property type="term" value="F:metalloendopeptidase activity"/>
    <property type="evidence" value="ECO:0007669"/>
    <property type="project" value="InterPro"/>
</dbReference>
<name>A0AAD8B8E8_BIOPF</name>
<reference evidence="10" key="1">
    <citation type="journal article" date="2023" name="PLoS Negl. Trop. Dis.">
        <title>A genome sequence for Biomphalaria pfeifferi, the major vector snail for the human-infecting parasite Schistosoma mansoni.</title>
        <authorList>
            <person name="Bu L."/>
            <person name="Lu L."/>
            <person name="Laidemitt M.R."/>
            <person name="Zhang S.M."/>
            <person name="Mutuku M."/>
            <person name="Mkoji G."/>
            <person name="Steinauer M."/>
            <person name="Loker E.S."/>
        </authorList>
    </citation>
    <scope>NUCLEOTIDE SEQUENCE</scope>
    <source>
        <strain evidence="10">KasaAsao</strain>
    </source>
</reference>
<evidence type="ECO:0000256" key="1">
    <source>
        <dbReference type="ARBA" id="ARBA00001947"/>
    </source>
</evidence>
<keyword evidence="5" id="KW-0862">Zinc</keyword>
<evidence type="ECO:0000313" key="10">
    <source>
        <dbReference type="EMBL" id="KAK0049254.1"/>
    </source>
</evidence>
<evidence type="ECO:0000256" key="4">
    <source>
        <dbReference type="ARBA" id="ARBA00022801"/>
    </source>
</evidence>
<dbReference type="InterPro" id="IPR000718">
    <property type="entry name" value="Peptidase_M13"/>
</dbReference>
<keyword evidence="7" id="KW-0472">Membrane</keyword>
<keyword evidence="7" id="KW-1133">Transmembrane helix</keyword>
<dbReference type="PRINTS" id="PR00786">
    <property type="entry name" value="NEPRILYSIN"/>
</dbReference>
<dbReference type="SUPFAM" id="SSF55486">
    <property type="entry name" value="Metalloproteases ('zincins'), catalytic domain"/>
    <property type="match status" value="1"/>
</dbReference>
<dbReference type="PROSITE" id="PS51885">
    <property type="entry name" value="NEPRILYSIN"/>
    <property type="match status" value="1"/>
</dbReference>
<reference evidence="10" key="2">
    <citation type="submission" date="2023-04" db="EMBL/GenBank/DDBJ databases">
        <authorList>
            <person name="Bu L."/>
            <person name="Lu L."/>
            <person name="Laidemitt M.R."/>
            <person name="Zhang S.M."/>
            <person name="Mutuku M."/>
            <person name="Mkoji G."/>
            <person name="Steinauer M."/>
            <person name="Loker E.S."/>
        </authorList>
    </citation>
    <scope>NUCLEOTIDE SEQUENCE</scope>
    <source>
        <strain evidence="10">KasaAsao</strain>
        <tissue evidence="10">Whole Snail</tissue>
    </source>
</reference>
<feature type="domain" description="Peptidase M13 N-terminal" evidence="9">
    <location>
        <begin position="91"/>
        <end position="470"/>
    </location>
</feature>
<dbReference type="InterPro" id="IPR008753">
    <property type="entry name" value="Peptidase_M13_N"/>
</dbReference>
<dbReference type="Pfam" id="PF05649">
    <property type="entry name" value="Peptidase_M13_N"/>
    <property type="match status" value="1"/>
</dbReference>